<dbReference type="PIRSF" id="PIRSF005427">
    <property type="entry name" value="RseB"/>
    <property type="match status" value="1"/>
</dbReference>
<dbReference type="GO" id="GO:0045152">
    <property type="term" value="F:antisigma factor binding"/>
    <property type="evidence" value="ECO:0007669"/>
    <property type="project" value="TreeGrafter"/>
</dbReference>
<dbReference type="PANTHER" id="PTHR38782">
    <property type="match status" value="1"/>
</dbReference>
<protein>
    <submittedName>
        <fullName evidence="7">Transcriptional regulator</fullName>
    </submittedName>
</protein>
<keyword evidence="4" id="KW-0574">Periplasm</keyword>
<dbReference type="GO" id="GO:0032885">
    <property type="term" value="P:regulation of polysaccharide biosynthetic process"/>
    <property type="evidence" value="ECO:0007669"/>
    <property type="project" value="TreeGrafter"/>
</dbReference>
<evidence type="ECO:0000256" key="3">
    <source>
        <dbReference type="ARBA" id="ARBA00022729"/>
    </source>
</evidence>
<dbReference type="GO" id="GO:0030288">
    <property type="term" value="C:outer membrane-bounded periplasmic space"/>
    <property type="evidence" value="ECO:0007669"/>
    <property type="project" value="TreeGrafter"/>
</dbReference>
<dbReference type="InterPro" id="IPR038484">
    <property type="entry name" value="MucB/RseB_C_sf"/>
</dbReference>
<keyword evidence="3" id="KW-0732">Signal</keyword>
<organism evidence="7 8">
    <name type="scientific">Hydrogenophaga aromaticivorans</name>
    <dbReference type="NCBI Taxonomy" id="2610898"/>
    <lineage>
        <taxon>Bacteria</taxon>
        <taxon>Pseudomonadati</taxon>
        <taxon>Pseudomonadota</taxon>
        <taxon>Betaproteobacteria</taxon>
        <taxon>Burkholderiales</taxon>
        <taxon>Comamonadaceae</taxon>
        <taxon>Hydrogenophaga</taxon>
    </lineage>
</organism>
<dbReference type="CDD" id="cd16327">
    <property type="entry name" value="RseB"/>
    <property type="match status" value="1"/>
</dbReference>
<evidence type="ECO:0000256" key="1">
    <source>
        <dbReference type="ARBA" id="ARBA00004418"/>
    </source>
</evidence>
<comment type="subcellular location">
    <subcellularLocation>
        <location evidence="1">Periplasm</location>
    </subcellularLocation>
</comment>
<dbReference type="Gene3D" id="2.50.20.10">
    <property type="entry name" value="Lipoprotein localisation LolA/LolB/LppX"/>
    <property type="match status" value="1"/>
</dbReference>
<comment type="similarity">
    <text evidence="2">Belongs to the RseB family.</text>
</comment>
<gene>
    <name evidence="7" type="ORF">F3K02_10635</name>
</gene>
<dbReference type="InterPro" id="IPR033434">
    <property type="entry name" value="MucB/RseB_N"/>
</dbReference>
<sequence>MVSHLSFGRLLSRGVAPSRTCSGRGARLQPWSGLVLVALVLGLWQPLVQAQSQGGAAVPTRSVNEWLVRMQEASRQRAYTGTLVVSAGSVMSASRIWHVCDGVQQMERIETLTGAPRTTIRRNNEVITFVPDAKTAWIEERESLGLFPDLLRTPANAIPKYYEVRETGVQRVAGHLADVVEILPRDPLRFGFRIWSEQKTGLVVKLQTLGEKDVVLEQLAYSELQLDAPVRMDKLRKMMKDTRGYEVYRPVVKKTTPEAEGWQFKDVVPGFLRMSCHTRDAGEANEVSSVPMQCIFSDGLASVSLFVEPLDARRHGAETSAVMGATHSLGMRLGNHWLTVLGEVPPVTLQRFAQALQRTR</sequence>
<proteinExistence type="inferred from homology"/>
<feature type="domain" description="MucB/RseB N-terminal" evidence="5">
    <location>
        <begin position="63"/>
        <end position="239"/>
    </location>
</feature>
<evidence type="ECO:0000313" key="7">
    <source>
        <dbReference type="EMBL" id="NWF45701.1"/>
    </source>
</evidence>
<dbReference type="Proteomes" id="UP000545507">
    <property type="component" value="Unassembled WGS sequence"/>
</dbReference>
<evidence type="ECO:0000313" key="8">
    <source>
        <dbReference type="Proteomes" id="UP000545507"/>
    </source>
</evidence>
<comment type="caution">
    <text evidence="7">The sequence shown here is derived from an EMBL/GenBank/DDBJ whole genome shotgun (WGS) entry which is preliminary data.</text>
</comment>
<dbReference type="Gene3D" id="3.30.200.100">
    <property type="entry name" value="MucB/RseB, C-terminal domain"/>
    <property type="match status" value="1"/>
</dbReference>
<dbReference type="InterPro" id="IPR005588">
    <property type="entry name" value="MucB_RseB"/>
</dbReference>
<dbReference type="Pfam" id="PF17188">
    <property type="entry name" value="MucB_RseB_C"/>
    <property type="match status" value="1"/>
</dbReference>
<evidence type="ECO:0000259" key="6">
    <source>
        <dbReference type="Pfam" id="PF17188"/>
    </source>
</evidence>
<dbReference type="InterPro" id="IPR033436">
    <property type="entry name" value="MucB/RseB_C"/>
</dbReference>
<accession>A0A7Y8GWB4</accession>
<evidence type="ECO:0000259" key="5">
    <source>
        <dbReference type="Pfam" id="PF03888"/>
    </source>
</evidence>
<keyword evidence="8" id="KW-1185">Reference proteome</keyword>
<evidence type="ECO:0000256" key="2">
    <source>
        <dbReference type="ARBA" id="ARBA00008150"/>
    </source>
</evidence>
<dbReference type="PANTHER" id="PTHR38782:SF1">
    <property type="entry name" value="SIGMA-E FACTOR REGULATORY PROTEIN RSEB"/>
    <property type="match status" value="1"/>
</dbReference>
<reference evidence="7 8" key="1">
    <citation type="submission" date="2019-09" db="EMBL/GenBank/DDBJ databases">
        <title>Hydrogenophaga aromatica sp. nov., isolated from a para-xylene-degrading enrichment culture.</title>
        <authorList>
            <person name="Tancsics A."/>
            <person name="Banerjee S."/>
        </authorList>
    </citation>
    <scope>NUCLEOTIDE SEQUENCE [LARGE SCALE GENOMIC DNA]</scope>
    <source>
        <strain evidence="7 8">D2P1</strain>
    </source>
</reference>
<evidence type="ECO:0000256" key="4">
    <source>
        <dbReference type="ARBA" id="ARBA00022764"/>
    </source>
</evidence>
<dbReference type="AlphaFoldDB" id="A0A7Y8GWB4"/>
<name>A0A7Y8GWB4_9BURK</name>
<feature type="domain" description="MucB/RseB C-terminal" evidence="6">
    <location>
        <begin position="258"/>
        <end position="356"/>
    </location>
</feature>
<dbReference type="EMBL" id="VYGV01000007">
    <property type="protein sequence ID" value="NWF45701.1"/>
    <property type="molecule type" value="Genomic_DNA"/>
</dbReference>
<dbReference type="Pfam" id="PF03888">
    <property type="entry name" value="MucB_RseB"/>
    <property type="match status" value="1"/>
</dbReference>